<dbReference type="EMBL" id="BMYJ01000005">
    <property type="protein sequence ID" value="GHC55905.1"/>
    <property type="molecule type" value="Genomic_DNA"/>
</dbReference>
<evidence type="ECO:0000313" key="2">
    <source>
        <dbReference type="EMBL" id="GHC55905.1"/>
    </source>
</evidence>
<dbReference type="GO" id="GO:0016747">
    <property type="term" value="F:acyltransferase activity, transferring groups other than amino-acyl groups"/>
    <property type="evidence" value="ECO:0007669"/>
    <property type="project" value="InterPro"/>
</dbReference>
<protein>
    <submittedName>
        <fullName evidence="2">N-acetyltransferase</fullName>
    </submittedName>
</protein>
<dbReference type="Proteomes" id="UP000638981">
    <property type="component" value="Unassembled WGS sequence"/>
</dbReference>
<reference evidence="2" key="2">
    <citation type="submission" date="2020-09" db="EMBL/GenBank/DDBJ databases">
        <authorList>
            <person name="Sun Q."/>
            <person name="Kim S."/>
        </authorList>
    </citation>
    <scope>NUCLEOTIDE SEQUENCE</scope>
    <source>
        <strain evidence="2">KCTC 23310</strain>
    </source>
</reference>
<gene>
    <name evidence="2" type="ORF">GCM10007315_18900</name>
</gene>
<dbReference type="AlphaFoldDB" id="A0A918WLA7"/>
<reference evidence="2" key="1">
    <citation type="journal article" date="2014" name="Int. J. Syst. Evol. Microbiol.">
        <title>Complete genome sequence of Corynebacterium casei LMG S-19264T (=DSM 44701T), isolated from a smear-ripened cheese.</title>
        <authorList>
            <consortium name="US DOE Joint Genome Institute (JGI-PGF)"/>
            <person name="Walter F."/>
            <person name="Albersmeier A."/>
            <person name="Kalinowski J."/>
            <person name="Ruckert C."/>
        </authorList>
    </citation>
    <scope>NUCLEOTIDE SEQUENCE</scope>
    <source>
        <strain evidence="2">KCTC 23310</strain>
    </source>
</reference>
<proteinExistence type="predicted"/>
<dbReference type="RefSeq" id="WP_189411411.1">
    <property type="nucleotide sequence ID" value="NZ_BMYJ01000005.1"/>
</dbReference>
<evidence type="ECO:0000259" key="1">
    <source>
        <dbReference type="PROSITE" id="PS51186"/>
    </source>
</evidence>
<dbReference type="InterPro" id="IPR016181">
    <property type="entry name" value="Acyl_CoA_acyltransferase"/>
</dbReference>
<evidence type="ECO:0000313" key="3">
    <source>
        <dbReference type="Proteomes" id="UP000638981"/>
    </source>
</evidence>
<dbReference type="Gene3D" id="3.40.630.30">
    <property type="match status" value="1"/>
</dbReference>
<dbReference type="SUPFAM" id="SSF55729">
    <property type="entry name" value="Acyl-CoA N-acyltransferases (Nat)"/>
    <property type="match status" value="1"/>
</dbReference>
<name>A0A918WLA7_9RHOB</name>
<sequence length="275" mass="29960">MIRPALPSDQSALESHLLAHVEGAMFPLANLRAYGFTDSHPHAMRFWLGRGALGLSQSGMVMPCFAPQDAPAFAATLKGETLTGLIGPADQTRPLIRALGLQDAPCRVNKDEPGFELVLDRLILPDTQDYQLRSITPTDLPQITAWRIAYHLEILGTPASEARQLAEQDIAHWLPADSHRILFHNDQPVALTGFNARLPEIVQIGGVYTPPERRAQGHARRAVALHLAEARKQGVARAVLFAASDKAARAYAAIGFSPRAAMALVLFQEPQKVPL</sequence>
<accession>A0A918WLA7</accession>
<keyword evidence="3" id="KW-1185">Reference proteome</keyword>
<dbReference type="InterPro" id="IPR000182">
    <property type="entry name" value="GNAT_dom"/>
</dbReference>
<comment type="caution">
    <text evidence="2">The sequence shown here is derived from an EMBL/GenBank/DDBJ whole genome shotgun (WGS) entry which is preliminary data.</text>
</comment>
<feature type="domain" description="N-acetyltransferase" evidence="1">
    <location>
        <begin position="130"/>
        <end position="275"/>
    </location>
</feature>
<dbReference type="Pfam" id="PF00583">
    <property type="entry name" value="Acetyltransf_1"/>
    <property type="match status" value="1"/>
</dbReference>
<dbReference type="PROSITE" id="PS51186">
    <property type="entry name" value="GNAT"/>
    <property type="match status" value="1"/>
</dbReference>
<organism evidence="2 3">
    <name type="scientific">Neogemmobacter tilapiae</name>
    <dbReference type="NCBI Taxonomy" id="875041"/>
    <lineage>
        <taxon>Bacteria</taxon>
        <taxon>Pseudomonadati</taxon>
        <taxon>Pseudomonadota</taxon>
        <taxon>Alphaproteobacteria</taxon>
        <taxon>Rhodobacterales</taxon>
        <taxon>Paracoccaceae</taxon>
        <taxon>Neogemmobacter</taxon>
    </lineage>
</organism>